<dbReference type="Gene3D" id="4.10.520.10">
    <property type="entry name" value="IHF-like DNA-binding proteins"/>
    <property type="match status" value="1"/>
</dbReference>
<dbReference type="PANTHER" id="PTHR33175">
    <property type="entry name" value="DNA-BINDING PROTEIN HU"/>
    <property type="match status" value="1"/>
</dbReference>
<dbReference type="GO" id="GO:0003677">
    <property type="term" value="F:DNA binding"/>
    <property type="evidence" value="ECO:0007669"/>
    <property type="project" value="UniProtKB-KW"/>
</dbReference>
<dbReference type="GO" id="GO:0005829">
    <property type="term" value="C:cytosol"/>
    <property type="evidence" value="ECO:0007669"/>
    <property type="project" value="TreeGrafter"/>
</dbReference>
<proteinExistence type="inferred from homology"/>
<name>A0A0C2YEX4_PARME</name>
<dbReference type="EMBL" id="JXSL01000030">
    <property type="protein sequence ID" value="KIL98264.1"/>
    <property type="molecule type" value="Genomic_DNA"/>
</dbReference>
<accession>A0A0C2YEX4</accession>
<dbReference type="PROSITE" id="PS00045">
    <property type="entry name" value="HISTONE_LIKE"/>
    <property type="match status" value="1"/>
</dbReference>
<dbReference type="SMART" id="SM00411">
    <property type="entry name" value="BHL"/>
    <property type="match status" value="1"/>
</dbReference>
<dbReference type="GO" id="GO:0030261">
    <property type="term" value="P:chromosome condensation"/>
    <property type="evidence" value="ECO:0007669"/>
    <property type="project" value="UniProtKB-KW"/>
</dbReference>
<dbReference type="Proteomes" id="UP000031971">
    <property type="component" value="Unassembled WGS sequence"/>
</dbReference>
<dbReference type="STRING" id="272627.CCC_01325"/>
<keyword evidence="6" id="KW-1185">Reference proteome</keyword>
<evidence type="ECO:0000256" key="2">
    <source>
        <dbReference type="ARBA" id="ARBA00023067"/>
    </source>
</evidence>
<dbReference type="SUPFAM" id="SSF47729">
    <property type="entry name" value="IHF-like DNA-binding proteins"/>
    <property type="match status" value="1"/>
</dbReference>
<dbReference type="GO" id="GO:0030527">
    <property type="term" value="F:structural constituent of chromatin"/>
    <property type="evidence" value="ECO:0007669"/>
    <property type="project" value="InterPro"/>
</dbReference>
<dbReference type="PRINTS" id="PR01727">
    <property type="entry name" value="DNABINDINGHU"/>
</dbReference>
<comment type="similarity">
    <text evidence="1 4">Belongs to the bacterial histone-like protein family.</text>
</comment>
<reference evidence="5 6" key="1">
    <citation type="submission" date="2015-01" db="EMBL/GenBank/DDBJ databases">
        <title>Genome Sequence of Magnetospirillum magnetotacticum Strain MS-1.</title>
        <authorList>
            <person name="Marinov G.K."/>
            <person name="Smalley M.D."/>
            <person name="DeSalvo G."/>
        </authorList>
    </citation>
    <scope>NUCLEOTIDE SEQUENCE [LARGE SCALE GENOMIC DNA]</scope>
    <source>
        <strain evidence="5 6">MS-1</strain>
    </source>
</reference>
<evidence type="ECO:0000313" key="6">
    <source>
        <dbReference type="Proteomes" id="UP000031971"/>
    </source>
</evidence>
<evidence type="ECO:0000256" key="3">
    <source>
        <dbReference type="ARBA" id="ARBA00023125"/>
    </source>
</evidence>
<keyword evidence="2" id="KW-0226">DNA condensation</keyword>
<protein>
    <submittedName>
        <fullName evidence="5">DNA-binding protein HU-beta</fullName>
    </submittedName>
</protein>
<dbReference type="InterPro" id="IPR000119">
    <property type="entry name" value="Hist_DNA-bd"/>
</dbReference>
<dbReference type="Pfam" id="PF00216">
    <property type="entry name" value="Bac_DNA_binding"/>
    <property type="match status" value="1"/>
</dbReference>
<gene>
    <name evidence="5" type="ORF">CCC_01325</name>
</gene>
<dbReference type="AlphaFoldDB" id="A0A0C2YEX4"/>
<evidence type="ECO:0000256" key="1">
    <source>
        <dbReference type="ARBA" id="ARBA00010529"/>
    </source>
</evidence>
<dbReference type="InterPro" id="IPR010992">
    <property type="entry name" value="IHF-like_DNA-bd_dom_sf"/>
</dbReference>
<evidence type="ECO:0000256" key="4">
    <source>
        <dbReference type="RuleBase" id="RU003939"/>
    </source>
</evidence>
<keyword evidence="3 5" id="KW-0238">DNA-binding</keyword>
<dbReference type="CDD" id="cd13831">
    <property type="entry name" value="HU"/>
    <property type="match status" value="1"/>
</dbReference>
<dbReference type="PANTHER" id="PTHR33175:SF3">
    <property type="entry name" value="DNA-BINDING PROTEIN HU-BETA"/>
    <property type="match status" value="1"/>
</dbReference>
<organism evidence="5 6">
    <name type="scientific">Paramagnetospirillum magnetotacticum MS-1</name>
    <dbReference type="NCBI Taxonomy" id="272627"/>
    <lineage>
        <taxon>Bacteria</taxon>
        <taxon>Pseudomonadati</taxon>
        <taxon>Pseudomonadota</taxon>
        <taxon>Alphaproteobacteria</taxon>
        <taxon>Rhodospirillales</taxon>
        <taxon>Magnetospirillaceae</taxon>
        <taxon>Paramagnetospirillum</taxon>
    </lineage>
</organism>
<evidence type="ECO:0000313" key="5">
    <source>
        <dbReference type="EMBL" id="KIL98264.1"/>
    </source>
</evidence>
<dbReference type="InterPro" id="IPR020816">
    <property type="entry name" value="Histone-like_DNA-bd_CS"/>
</dbReference>
<sequence length="92" mass="9551">MSIMSKSAMSKAIRQAAGCTVAQADAAVEAVLATIVEGVKTEGRFSLIGFGSFSKSERPARQGRNPRTGKTIDIAASTSIKFSTSAALKKSL</sequence>
<comment type="caution">
    <text evidence="5">The sequence shown here is derived from an EMBL/GenBank/DDBJ whole genome shotgun (WGS) entry which is preliminary data.</text>
</comment>